<accession>A0A0A9E1C4</accession>
<organism evidence="2">
    <name type="scientific">Arundo donax</name>
    <name type="common">Giant reed</name>
    <name type="synonym">Donax arundinaceus</name>
    <dbReference type="NCBI Taxonomy" id="35708"/>
    <lineage>
        <taxon>Eukaryota</taxon>
        <taxon>Viridiplantae</taxon>
        <taxon>Streptophyta</taxon>
        <taxon>Embryophyta</taxon>
        <taxon>Tracheophyta</taxon>
        <taxon>Spermatophyta</taxon>
        <taxon>Magnoliopsida</taxon>
        <taxon>Liliopsida</taxon>
        <taxon>Poales</taxon>
        <taxon>Poaceae</taxon>
        <taxon>PACMAD clade</taxon>
        <taxon>Arundinoideae</taxon>
        <taxon>Arundineae</taxon>
        <taxon>Arundo</taxon>
    </lineage>
</organism>
<sequence length="49" mass="5305">MATNGVRKRVARRAKTAGRRLSSAMPSSWYAPLLSWASNMPIDDSTAPA</sequence>
<dbReference type="AlphaFoldDB" id="A0A0A9E1C4"/>
<name>A0A0A9E1C4_ARUDO</name>
<reference evidence="2" key="2">
    <citation type="journal article" date="2015" name="Data Brief">
        <title>Shoot transcriptome of the giant reed, Arundo donax.</title>
        <authorList>
            <person name="Barrero R.A."/>
            <person name="Guerrero F.D."/>
            <person name="Moolhuijzen P."/>
            <person name="Goolsby J.A."/>
            <person name="Tidwell J."/>
            <person name="Bellgard S.E."/>
            <person name="Bellgard M.I."/>
        </authorList>
    </citation>
    <scope>NUCLEOTIDE SEQUENCE</scope>
    <source>
        <tissue evidence="2">Shoot tissue taken approximately 20 cm above the soil surface</tissue>
    </source>
</reference>
<evidence type="ECO:0000313" key="2">
    <source>
        <dbReference type="EMBL" id="JAD91695.1"/>
    </source>
</evidence>
<feature type="compositionally biased region" description="Basic residues" evidence="1">
    <location>
        <begin position="1"/>
        <end position="18"/>
    </location>
</feature>
<reference evidence="2" key="1">
    <citation type="submission" date="2014-09" db="EMBL/GenBank/DDBJ databases">
        <authorList>
            <person name="Magalhaes I.L.F."/>
            <person name="Oliveira U."/>
            <person name="Santos F.R."/>
            <person name="Vidigal T.H.D.A."/>
            <person name="Brescovit A.D."/>
            <person name="Santos A.J."/>
        </authorList>
    </citation>
    <scope>NUCLEOTIDE SEQUENCE</scope>
    <source>
        <tissue evidence="2">Shoot tissue taken approximately 20 cm above the soil surface</tissue>
    </source>
</reference>
<dbReference type="EMBL" id="GBRH01206200">
    <property type="protein sequence ID" value="JAD91695.1"/>
    <property type="molecule type" value="Transcribed_RNA"/>
</dbReference>
<evidence type="ECO:0000256" key="1">
    <source>
        <dbReference type="SAM" id="MobiDB-lite"/>
    </source>
</evidence>
<feature type="region of interest" description="Disordered" evidence="1">
    <location>
        <begin position="1"/>
        <end position="25"/>
    </location>
</feature>
<proteinExistence type="predicted"/>
<protein>
    <submittedName>
        <fullName evidence="2">Uncharacterized protein</fullName>
    </submittedName>
</protein>